<dbReference type="HAMAP" id="MF_00984">
    <property type="entry name" value="SSB"/>
    <property type="match status" value="1"/>
</dbReference>
<protein>
    <recommendedName>
        <fullName evidence="2 3">Single-stranded DNA-binding protein</fullName>
        <shortName evidence="2">SSB</shortName>
    </recommendedName>
</protein>
<accession>A0ABV6TJT1</accession>
<evidence type="ECO:0000256" key="1">
    <source>
        <dbReference type="ARBA" id="ARBA00023125"/>
    </source>
</evidence>
<dbReference type="GO" id="GO:0003677">
    <property type="term" value="F:DNA binding"/>
    <property type="evidence" value="ECO:0007669"/>
    <property type="project" value="UniProtKB-KW"/>
</dbReference>
<sequence>MAGETLVTVVDNLTADPELRHTAAGLAVASFTIASTPRTYQRERGEWADGEPLFLRCSLWRQTAENAQASLRRGMRVIVTGRLRQRSFDDAEGQHRTTVEIDAEDVALSLTHATAQVTKTYRPAHATTAPAAATTTPPAQEGDRHPF</sequence>
<organism evidence="5 6">
    <name type="scientific">Streptomyces noboritoensis</name>
    <dbReference type="NCBI Taxonomy" id="67337"/>
    <lineage>
        <taxon>Bacteria</taxon>
        <taxon>Bacillati</taxon>
        <taxon>Actinomycetota</taxon>
        <taxon>Actinomycetes</taxon>
        <taxon>Kitasatosporales</taxon>
        <taxon>Streptomycetaceae</taxon>
        <taxon>Streptomyces</taxon>
    </lineage>
</organism>
<dbReference type="PIRSF" id="PIRSF002070">
    <property type="entry name" value="SSB"/>
    <property type="match status" value="1"/>
</dbReference>
<evidence type="ECO:0000313" key="5">
    <source>
        <dbReference type="EMBL" id="MFC0844760.1"/>
    </source>
</evidence>
<feature type="region of interest" description="Disordered" evidence="4">
    <location>
        <begin position="122"/>
        <end position="147"/>
    </location>
</feature>
<feature type="compositionally biased region" description="Low complexity" evidence="4">
    <location>
        <begin position="123"/>
        <end position="139"/>
    </location>
</feature>
<dbReference type="Pfam" id="PF00436">
    <property type="entry name" value="SSB"/>
    <property type="match status" value="1"/>
</dbReference>
<dbReference type="PANTHER" id="PTHR10302:SF27">
    <property type="entry name" value="SINGLE-STRANDED DNA-BINDING PROTEIN"/>
    <property type="match status" value="1"/>
</dbReference>
<dbReference type="SUPFAM" id="SSF50249">
    <property type="entry name" value="Nucleic acid-binding proteins"/>
    <property type="match status" value="1"/>
</dbReference>
<dbReference type="EMBL" id="JBHMQV010000009">
    <property type="protein sequence ID" value="MFC0844760.1"/>
    <property type="molecule type" value="Genomic_DNA"/>
</dbReference>
<dbReference type="PROSITE" id="PS50935">
    <property type="entry name" value="SSB"/>
    <property type="match status" value="1"/>
</dbReference>
<comment type="caution">
    <text evidence="2">Lacks conserved residue(s) required for the propagation of feature annotation.</text>
</comment>
<dbReference type="PANTHER" id="PTHR10302">
    <property type="entry name" value="SINGLE-STRANDED DNA-BINDING PROTEIN"/>
    <property type="match status" value="1"/>
</dbReference>
<comment type="caution">
    <text evidence="5">The sequence shown here is derived from an EMBL/GenBank/DDBJ whole genome shotgun (WGS) entry which is preliminary data.</text>
</comment>
<dbReference type="Gene3D" id="2.40.50.140">
    <property type="entry name" value="Nucleic acid-binding proteins"/>
    <property type="match status" value="1"/>
</dbReference>
<dbReference type="InterPro" id="IPR011344">
    <property type="entry name" value="ssDNA-bd"/>
</dbReference>
<name>A0ABV6TJT1_9ACTN</name>
<dbReference type="RefSeq" id="WP_394319223.1">
    <property type="nucleotide sequence ID" value="NZ_JBHMQV010000009.1"/>
</dbReference>
<reference evidence="5 6" key="1">
    <citation type="submission" date="2024-09" db="EMBL/GenBank/DDBJ databases">
        <authorList>
            <person name="Sun Q."/>
            <person name="Mori K."/>
        </authorList>
    </citation>
    <scope>NUCLEOTIDE SEQUENCE [LARGE SCALE GENOMIC DNA]</scope>
    <source>
        <strain evidence="5 6">JCM 4557</strain>
    </source>
</reference>
<keyword evidence="1 2" id="KW-0238">DNA-binding</keyword>
<evidence type="ECO:0000256" key="2">
    <source>
        <dbReference type="HAMAP-Rule" id="MF_00984"/>
    </source>
</evidence>
<evidence type="ECO:0000256" key="3">
    <source>
        <dbReference type="PIRNR" id="PIRNR002070"/>
    </source>
</evidence>
<keyword evidence="6" id="KW-1185">Reference proteome</keyword>
<dbReference type="CDD" id="cd04496">
    <property type="entry name" value="SSB_OBF"/>
    <property type="match status" value="1"/>
</dbReference>
<dbReference type="NCBIfam" id="TIGR00621">
    <property type="entry name" value="ssb"/>
    <property type="match status" value="1"/>
</dbReference>
<comment type="subunit">
    <text evidence="2">Homotetramer.</text>
</comment>
<dbReference type="NCBIfam" id="NF005851">
    <property type="entry name" value="PRK07772.1"/>
    <property type="match status" value="1"/>
</dbReference>
<gene>
    <name evidence="5" type="ORF">ACFH04_13730</name>
</gene>
<dbReference type="InterPro" id="IPR012340">
    <property type="entry name" value="NA-bd_OB-fold"/>
</dbReference>
<evidence type="ECO:0000256" key="4">
    <source>
        <dbReference type="SAM" id="MobiDB-lite"/>
    </source>
</evidence>
<evidence type="ECO:0000313" key="6">
    <source>
        <dbReference type="Proteomes" id="UP001589887"/>
    </source>
</evidence>
<dbReference type="Proteomes" id="UP001589887">
    <property type="component" value="Unassembled WGS sequence"/>
</dbReference>
<proteinExistence type="inferred from homology"/>
<dbReference type="InterPro" id="IPR000424">
    <property type="entry name" value="Primosome_PriB/ssb"/>
</dbReference>